<keyword evidence="2" id="KW-1185">Reference proteome</keyword>
<proteinExistence type="predicted"/>
<sequence length="186" mass="21070">MIFATNAPFPPEASQPVTPAERLFDLVHIVRPDLVDIKQQHLLLDYALDEHPHPDDVDHQELLHFHWLASCQSNVPNGACKNPPKCDQCIDGCELACTFDPNEPCQCQWQSGCRDGFRYGICETLYCSKYYLTSFSCDTDVDPKMYLRGYCYCRDAPCRVENCPPMDCGTGQQAVCDPNVEEEVLL</sequence>
<name>A0ABR1WWG7_9PEZI</name>
<dbReference type="EMBL" id="JAQQWL010000002">
    <property type="protein sequence ID" value="KAK8087509.1"/>
    <property type="molecule type" value="Genomic_DNA"/>
</dbReference>
<dbReference type="RefSeq" id="XP_066722033.1">
    <property type="nucleotide sequence ID" value="XM_066853892.1"/>
</dbReference>
<evidence type="ECO:0000313" key="2">
    <source>
        <dbReference type="Proteomes" id="UP001480595"/>
    </source>
</evidence>
<reference evidence="1 2" key="1">
    <citation type="submission" date="2023-01" db="EMBL/GenBank/DDBJ databases">
        <title>Analysis of 21 Apiospora genomes using comparative genomics revels a genus with tremendous synthesis potential of carbohydrate active enzymes and secondary metabolites.</title>
        <authorList>
            <person name="Sorensen T."/>
        </authorList>
    </citation>
    <scope>NUCLEOTIDE SEQUENCE [LARGE SCALE GENOMIC DNA]</scope>
    <source>
        <strain evidence="1 2">CBS 135458</strain>
    </source>
</reference>
<protein>
    <submittedName>
        <fullName evidence="1">Uncharacterized protein</fullName>
    </submittedName>
</protein>
<evidence type="ECO:0000313" key="1">
    <source>
        <dbReference type="EMBL" id="KAK8087509.1"/>
    </source>
</evidence>
<comment type="caution">
    <text evidence="1">The sequence shown here is derived from an EMBL/GenBank/DDBJ whole genome shotgun (WGS) entry which is preliminary data.</text>
</comment>
<gene>
    <name evidence="1" type="ORF">PG994_002483</name>
</gene>
<dbReference type="GeneID" id="92086955"/>
<organism evidence="1 2">
    <name type="scientific">Apiospora phragmitis</name>
    <dbReference type="NCBI Taxonomy" id="2905665"/>
    <lineage>
        <taxon>Eukaryota</taxon>
        <taxon>Fungi</taxon>
        <taxon>Dikarya</taxon>
        <taxon>Ascomycota</taxon>
        <taxon>Pezizomycotina</taxon>
        <taxon>Sordariomycetes</taxon>
        <taxon>Xylariomycetidae</taxon>
        <taxon>Amphisphaeriales</taxon>
        <taxon>Apiosporaceae</taxon>
        <taxon>Apiospora</taxon>
    </lineage>
</organism>
<dbReference type="Proteomes" id="UP001480595">
    <property type="component" value="Unassembled WGS sequence"/>
</dbReference>
<accession>A0ABR1WWG7</accession>